<proteinExistence type="predicted"/>
<evidence type="ECO:0000313" key="1">
    <source>
        <dbReference type="EMBL" id="ABG13514.1"/>
    </source>
</evidence>
<protein>
    <submittedName>
        <fullName evidence="1">Uncharacterized protein</fullName>
    </submittedName>
</protein>
<dbReference type="EMBL" id="CP000308">
    <property type="protein sequence ID" value="ABG13514.1"/>
    <property type="molecule type" value="Genomic_DNA"/>
</dbReference>
<accession>A0A0H2Y7U5</accession>
<dbReference type="Proteomes" id="UP000001971">
    <property type="component" value="Chromosome"/>
</dbReference>
<organism evidence="1 2">
    <name type="scientific">Yersinia pestis bv. Antiqua (strain Antiqua)</name>
    <dbReference type="NCBI Taxonomy" id="360102"/>
    <lineage>
        <taxon>Bacteria</taxon>
        <taxon>Pseudomonadati</taxon>
        <taxon>Pseudomonadota</taxon>
        <taxon>Gammaproteobacteria</taxon>
        <taxon>Enterobacterales</taxon>
        <taxon>Yersiniaceae</taxon>
        <taxon>Yersinia</taxon>
    </lineage>
</organism>
<dbReference type="AlphaFoldDB" id="A0A0H2Y7U5"/>
<gene>
    <name evidence="1" type="ordered locus">YPA_1548</name>
</gene>
<name>A0A0H2Y7U5_YERPA</name>
<sequence>MWGLVTASNILLINADNQNDLLVIITFMPPYKLGGFYIRITK</sequence>
<reference evidence="1 2" key="1">
    <citation type="journal article" date="2006" name="J. Bacteriol.">
        <title>Complete genome sequence of Yersinia pestis strains Antiqua and Nepal516: evidence of gene reduction in an emerging pathogen.</title>
        <authorList>
            <person name="Chain P.S."/>
            <person name="Hu P."/>
            <person name="Malfatti S.A."/>
            <person name="Radnedge L."/>
            <person name="Larimer F."/>
            <person name="Vergez L.M."/>
            <person name="Worsham P."/>
            <person name="Chu M.C."/>
            <person name="Andersen G.L."/>
        </authorList>
    </citation>
    <scope>NUCLEOTIDE SEQUENCE [LARGE SCALE GENOMIC DNA]</scope>
    <source>
        <strain evidence="1 2">Antiqua</strain>
    </source>
</reference>
<evidence type="ECO:0000313" key="2">
    <source>
        <dbReference type="Proteomes" id="UP000001971"/>
    </source>
</evidence>
<dbReference type="KEGG" id="ypa:YPA_1548"/>